<dbReference type="PROSITE" id="PS00093">
    <property type="entry name" value="N4_MTASE"/>
    <property type="match status" value="1"/>
</dbReference>
<evidence type="ECO:0000256" key="8">
    <source>
        <dbReference type="RuleBase" id="RU362026"/>
    </source>
</evidence>
<dbReference type="InterPro" id="IPR029063">
    <property type="entry name" value="SAM-dependent_MTases_sf"/>
</dbReference>
<dbReference type="STRING" id="1550566.SZ63_04960"/>
<sequence>MGRPPYKEELMIIDNINKTFPKEECYLAVQEGALLLYLRSLDLNSFKEAIQKWLVASDLLEVYARNNEKNIFAGILEQIENIGSYGIKGGKRVFVGYNQERKVKDRVGKIAKRGMHYYALDHGFSRTENKLPAEYLDKIICGDSEEVLKKLPPNCVDIVFTSPPYNFGLGYENSEDGIDWNAYFDKLFAIFHECIRVLKYGGRIIVNVQPLFSDYIPIHHIISNFFMENNMIWKGEILWEKNNYNCKYTAWGSWKSPSSPYLKYTWEFLEIYCKGDLKKSGSKENIDINDEEFKKWVVARWSIAPERNMKKYDHPAMFPEELVERSLKLFSFQNDVVLDPFSGVGTTAVVAKKTGRRYLGIDVSEEYCKKSELRLKEIL</sequence>
<dbReference type="GO" id="GO:0003677">
    <property type="term" value="F:DNA binding"/>
    <property type="evidence" value="ECO:0007669"/>
    <property type="project" value="UniProtKB-KW"/>
</dbReference>
<dbReference type="EMBL" id="JXOJ01000002">
    <property type="protein sequence ID" value="KLK88853.1"/>
    <property type="molecule type" value="Genomic_DNA"/>
</dbReference>
<dbReference type="PRINTS" id="PR00508">
    <property type="entry name" value="S21N4MTFRASE"/>
</dbReference>
<dbReference type="InterPro" id="IPR002941">
    <property type="entry name" value="DNA_methylase_N4/N6"/>
</dbReference>
<dbReference type="Pfam" id="PF01555">
    <property type="entry name" value="N6_N4_Mtase"/>
    <property type="match status" value="1"/>
</dbReference>
<evidence type="ECO:0000256" key="3">
    <source>
        <dbReference type="ARBA" id="ARBA00022679"/>
    </source>
</evidence>
<evidence type="ECO:0000256" key="1">
    <source>
        <dbReference type="ARBA" id="ARBA00010203"/>
    </source>
</evidence>
<evidence type="ECO:0000256" key="6">
    <source>
        <dbReference type="ARBA" id="ARBA00023125"/>
    </source>
</evidence>
<keyword evidence="2 8" id="KW-0489">Methyltransferase</keyword>
<dbReference type="GO" id="GO:0032259">
    <property type="term" value="P:methylation"/>
    <property type="evidence" value="ECO:0007669"/>
    <property type="project" value="UniProtKB-KW"/>
</dbReference>
<accession>A0A0H1R120</accession>
<dbReference type="InterPro" id="IPR001091">
    <property type="entry name" value="RM_Methyltransferase"/>
</dbReference>
<dbReference type="PATRIC" id="fig|1550566.3.peg.1059"/>
<dbReference type="InterPro" id="IPR017985">
    <property type="entry name" value="MeTrfase_CN4_CS"/>
</dbReference>
<name>A0A0H1R120_9EURY</name>
<comment type="caution">
    <text evidence="10">The sequence shown here is derived from an EMBL/GenBank/DDBJ whole genome shotgun (WGS) entry which is preliminary data.</text>
</comment>
<keyword evidence="5 8" id="KW-0680">Restriction system</keyword>
<gene>
    <name evidence="10" type="ORF">SZ63_04960</name>
</gene>
<reference evidence="10 11" key="1">
    <citation type="journal article" date="2015" name="Int. J. Syst. Evol. Microbiol.">
        <title>Methanoculleus sediminis sp. nov., a methanogen from sediments near a submarine mud volcano.</title>
        <authorList>
            <person name="Chen S.C."/>
            <person name="Chen M.F."/>
            <person name="Lai M.C."/>
            <person name="Weng C.Y."/>
            <person name="Wu S.Y."/>
            <person name="Lin S."/>
            <person name="Yang T.F."/>
            <person name="Chen P.C."/>
        </authorList>
    </citation>
    <scope>NUCLEOTIDE SEQUENCE [LARGE SCALE GENOMIC DNA]</scope>
    <source>
        <strain evidence="10 11">S3Fa</strain>
    </source>
</reference>
<proteinExistence type="inferred from homology"/>
<evidence type="ECO:0000256" key="2">
    <source>
        <dbReference type="ARBA" id="ARBA00022603"/>
    </source>
</evidence>
<dbReference type="GO" id="GO:0009307">
    <property type="term" value="P:DNA restriction-modification system"/>
    <property type="evidence" value="ECO:0007669"/>
    <property type="project" value="UniProtKB-KW"/>
</dbReference>
<keyword evidence="3" id="KW-0808">Transferase</keyword>
<evidence type="ECO:0000313" key="11">
    <source>
        <dbReference type="Proteomes" id="UP000035301"/>
    </source>
</evidence>
<comment type="similarity">
    <text evidence="1">Belongs to the N(4)/N(6)-methyltransferase family. N(4) subfamily.</text>
</comment>
<evidence type="ECO:0000256" key="5">
    <source>
        <dbReference type="ARBA" id="ARBA00022747"/>
    </source>
</evidence>
<organism evidence="10 11">
    <name type="scientific">Methanoculleus sediminis</name>
    <dbReference type="NCBI Taxonomy" id="1550566"/>
    <lineage>
        <taxon>Archaea</taxon>
        <taxon>Methanobacteriati</taxon>
        <taxon>Methanobacteriota</taxon>
        <taxon>Stenosarchaea group</taxon>
        <taxon>Methanomicrobia</taxon>
        <taxon>Methanomicrobiales</taxon>
        <taxon>Methanomicrobiaceae</taxon>
        <taxon>Methanoculleus</taxon>
    </lineage>
</organism>
<dbReference type="AlphaFoldDB" id="A0A0H1R120"/>
<dbReference type="GO" id="GO:0008170">
    <property type="term" value="F:N-methyltransferase activity"/>
    <property type="evidence" value="ECO:0007669"/>
    <property type="project" value="InterPro"/>
</dbReference>
<dbReference type="REBASE" id="148948">
    <property type="entry name" value="M.MseS3FaORF4960P"/>
</dbReference>
<protein>
    <recommendedName>
        <fullName evidence="8">Type II methyltransferase</fullName>
        <ecNumber evidence="8">2.1.1.113</ecNumber>
    </recommendedName>
    <alternativeName>
        <fullName evidence="8">N-4 cytosine-specific methyltransferase</fullName>
    </alternativeName>
</protein>
<evidence type="ECO:0000259" key="9">
    <source>
        <dbReference type="Pfam" id="PF01555"/>
    </source>
</evidence>
<evidence type="ECO:0000256" key="4">
    <source>
        <dbReference type="ARBA" id="ARBA00022691"/>
    </source>
</evidence>
<dbReference type="GO" id="GO:0015667">
    <property type="term" value="F:site-specific DNA-methyltransferase (cytosine-N4-specific) activity"/>
    <property type="evidence" value="ECO:0007669"/>
    <property type="project" value="UniProtKB-EC"/>
</dbReference>
<dbReference type="Gene3D" id="3.40.50.150">
    <property type="entry name" value="Vaccinia Virus protein VP39"/>
    <property type="match status" value="1"/>
</dbReference>
<dbReference type="SUPFAM" id="SSF53335">
    <property type="entry name" value="S-adenosyl-L-methionine-dependent methyltransferases"/>
    <property type="match status" value="1"/>
</dbReference>
<feature type="domain" description="DNA methylase N-4/N-6" evidence="9">
    <location>
        <begin position="156"/>
        <end position="371"/>
    </location>
</feature>
<evidence type="ECO:0000256" key="7">
    <source>
        <dbReference type="ARBA" id="ARBA00049120"/>
    </source>
</evidence>
<keyword evidence="4 8" id="KW-0949">S-adenosyl-L-methionine</keyword>
<dbReference type="EC" id="2.1.1.113" evidence="8"/>
<evidence type="ECO:0000313" key="10">
    <source>
        <dbReference type="EMBL" id="KLK88853.1"/>
    </source>
</evidence>
<keyword evidence="6" id="KW-0238">DNA-binding</keyword>
<keyword evidence="11" id="KW-1185">Reference proteome</keyword>
<comment type="catalytic activity">
    <reaction evidence="7 8">
        <text>a 2'-deoxycytidine in DNA + S-adenosyl-L-methionine = an N(4)-methyl-2'-deoxycytidine in DNA + S-adenosyl-L-homocysteine + H(+)</text>
        <dbReference type="Rhea" id="RHEA:16857"/>
        <dbReference type="Rhea" id="RHEA-COMP:11369"/>
        <dbReference type="Rhea" id="RHEA-COMP:13674"/>
        <dbReference type="ChEBI" id="CHEBI:15378"/>
        <dbReference type="ChEBI" id="CHEBI:57856"/>
        <dbReference type="ChEBI" id="CHEBI:59789"/>
        <dbReference type="ChEBI" id="CHEBI:85452"/>
        <dbReference type="ChEBI" id="CHEBI:137933"/>
        <dbReference type="EC" id="2.1.1.113"/>
    </reaction>
</comment>
<dbReference type="Proteomes" id="UP000035301">
    <property type="component" value="Unassembled WGS sequence"/>
</dbReference>